<feature type="region of interest" description="Disordered" evidence="1">
    <location>
        <begin position="178"/>
        <end position="199"/>
    </location>
</feature>
<gene>
    <name evidence="4" type="ORF">DGYR_LOCUS7697</name>
</gene>
<dbReference type="AlphaFoldDB" id="A0A7I8VT30"/>
<feature type="signal peptide" evidence="3">
    <location>
        <begin position="1"/>
        <end position="23"/>
    </location>
</feature>
<evidence type="ECO:0000256" key="2">
    <source>
        <dbReference type="SAM" id="Phobius"/>
    </source>
</evidence>
<comment type="caution">
    <text evidence="4">The sequence shown here is derived from an EMBL/GenBank/DDBJ whole genome shotgun (WGS) entry which is preliminary data.</text>
</comment>
<evidence type="ECO:0000256" key="1">
    <source>
        <dbReference type="SAM" id="MobiDB-lite"/>
    </source>
</evidence>
<keyword evidence="5" id="KW-1185">Reference proteome</keyword>
<sequence length="216" mass="23188">MISQLAKFLFISCITIYPSGIETNDVTNLTTVLANEISTISTLKPSPTVVENSTAAVTSNNTITENSTTIESFSDATTITSFVTTNNSTSFETTIKFIPSKKKNHVSLKIFLVIVAVGAAVAVVAIIIGKRHCCNAMKTNITAKFNVKKDSELEYIIDDGEFMNPDDPPVLAEMKVAPNGKRKKAKKEETLNSLSGKNKDGSLQLYGATTSAALPC</sequence>
<keyword evidence="2" id="KW-0472">Membrane</keyword>
<evidence type="ECO:0000313" key="5">
    <source>
        <dbReference type="Proteomes" id="UP000549394"/>
    </source>
</evidence>
<accession>A0A7I8VT30</accession>
<name>A0A7I8VT30_9ANNE</name>
<keyword evidence="2" id="KW-0812">Transmembrane</keyword>
<dbReference type="Proteomes" id="UP000549394">
    <property type="component" value="Unassembled WGS sequence"/>
</dbReference>
<keyword evidence="2" id="KW-1133">Transmembrane helix</keyword>
<organism evidence="4 5">
    <name type="scientific">Dimorphilus gyrociliatus</name>
    <dbReference type="NCBI Taxonomy" id="2664684"/>
    <lineage>
        <taxon>Eukaryota</taxon>
        <taxon>Metazoa</taxon>
        <taxon>Spiralia</taxon>
        <taxon>Lophotrochozoa</taxon>
        <taxon>Annelida</taxon>
        <taxon>Polychaeta</taxon>
        <taxon>Polychaeta incertae sedis</taxon>
        <taxon>Dinophilidae</taxon>
        <taxon>Dimorphilus</taxon>
    </lineage>
</organism>
<evidence type="ECO:0000313" key="4">
    <source>
        <dbReference type="EMBL" id="CAD5119452.1"/>
    </source>
</evidence>
<protein>
    <submittedName>
        <fullName evidence="4">DgyrCDS8059</fullName>
    </submittedName>
</protein>
<feature type="chain" id="PRO_5029591534" evidence="3">
    <location>
        <begin position="24"/>
        <end position="216"/>
    </location>
</feature>
<keyword evidence="3" id="KW-0732">Signal</keyword>
<evidence type="ECO:0000256" key="3">
    <source>
        <dbReference type="SAM" id="SignalP"/>
    </source>
</evidence>
<reference evidence="4 5" key="1">
    <citation type="submission" date="2020-08" db="EMBL/GenBank/DDBJ databases">
        <authorList>
            <person name="Hejnol A."/>
        </authorList>
    </citation>
    <scope>NUCLEOTIDE SEQUENCE [LARGE SCALE GENOMIC DNA]</scope>
</reference>
<dbReference type="EMBL" id="CAJFCJ010000010">
    <property type="protein sequence ID" value="CAD5119452.1"/>
    <property type="molecule type" value="Genomic_DNA"/>
</dbReference>
<feature type="transmembrane region" description="Helical" evidence="2">
    <location>
        <begin position="106"/>
        <end position="128"/>
    </location>
</feature>
<proteinExistence type="predicted"/>